<keyword evidence="1" id="KW-0808">Transferase</keyword>
<evidence type="ECO:0000313" key="1">
    <source>
        <dbReference type="EMBL" id="SNY89651.1"/>
    </source>
</evidence>
<dbReference type="OrthoDB" id="4519931at2"/>
<accession>A0A285M292</accession>
<dbReference type="GO" id="GO:0016779">
    <property type="term" value="F:nucleotidyltransferase activity"/>
    <property type="evidence" value="ECO:0007669"/>
    <property type="project" value="UniProtKB-KW"/>
</dbReference>
<dbReference type="AlphaFoldDB" id="A0A285M292"/>
<name>A0A285M292_9NOCA</name>
<dbReference type="InterPro" id="IPR007530">
    <property type="entry name" value="Aminoglycoside_adenylylTfrase"/>
</dbReference>
<dbReference type="SUPFAM" id="SSF81631">
    <property type="entry name" value="PAP/OAS1 substrate-binding domain"/>
    <property type="match status" value="1"/>
</dbReference>
<dbReference type="RefSeq" id="WP_097248307.1">
    <property type="nucleotide sequence ID" value="NZ_OBEG01000009.1"/>
</dbReference>
<dbReference type="Proteomes" id="UP000219565">
    <property type="component" value="Unassembled WGS sequence"/>
</dbReference>
<sequence>MEDAEELLAAVVAWARQDERITALVQTGSHGRGDRIDRYSDLDLEIITPRWRELFADQSWLDRFGAVLLNVSFEDEDEDRPWPAPLLVVFTGGRKIDVTIAGEERLTDMIEHGLDELYQRGFRVHWDRTGLAAKLPAPTGETPKPTVPDLDEFTTVTEEFFFEATQVPIYLNRGELWVAKFRDNTMKEYLLQMLEWYGATDPERPRYTWYIGHHMDEWLPDEHWRRVHETFGRFDADDARRALDATVDLFADVGAEVAARLGFPWRDDLVDSVRRLLAEYRSHR</sequence>
<organism evidence="1 2">
    <name type="scientific">Nocardia amikacinitolerans</name>
    <dbReference type="NCBI Taxonomy" id="756689"/>
    <lineage>
        <taxon>Bacteria</taxon>
        <taxon>Bacillati</taxon>
        <taxon>Actinomycetota</taxon>
        <taxon>Actinomycetes</taxon>
        <taxon>Mycobacteriales</taxon>
        <taxon>Nocardiaceae</taxon>
        <taxon>Nocardia</taxon>
    </lineage>
</organism>
<dbReference type="EMBL" id="OBEG01000009">
    <property type="protein sequence ID" value="SNY89651.1"/>
    <property type="molecule type" value="Genomic_DNA"/>
</dbReference>
<dbReference type="Gene3D" id="3.30.460.10">
    <property type="entry name" value="Beta Polymerase, domain 2"/>
    <property type="match status" value="1"/>
</dbReference>
<proteinExistence type="predicted"/>
<keyword evidence="1" id="KW-0548">Nucleotidyltransferase</keyword>
<dbReference type="Pfam" id="PF04439">
    <property type="entry name" value="Adenyl_transf"/>
    <property type="match status" value="1"/>
</dbReference>
<evidence type="ECO:0000313" key="2">
    <source>
        <dbReference type="Proteomes" id="UP000219565"/>
    </source>
</evidence>
<dbReference type="SUPFAM" id="SSF81301">
    <property type="entry name" value="Nucleotidyltransferase"/>
    <property type="match status" value="1"/>
</dbReference>
<dbReference type="InterPro" id="IPR043519">
    <property type="entry name" value="NT_sf"/>
</dbReference>
<reference evidence="1 2" key="1">
    <citation type="submission" date="2017-09" db="EMBL/GenBank/DDBJ databases">
        <authorList>
            <person name="Ehlers B."/>
            <person name="Leendertz F.H."/>
        </authorList>
    </citation>
    <scope>NUCLEOTIDE SEQUENCE [LARGE SCALE GENOMIC DNA]</scope>
    <source>
        <strain evidence="1 2">DSM 45537</strain>
    </source>
</reference>
<keyword evidence="2" id="KW-1185">Reference proteome</keyword>
<gene>
    <name evidence="1" type="ORF">SAMN04244553_6670</name>
</gene>
<dbReference type="Gene3D" id="1.20.120.330">
    <property type="entry name" value="Nucleotidyltransferases domain 2"/>
    <property type="match status" value="1"/>
</dbReference>
<protein>
    <submittedName>
        <fullName evidence="1">Aminoglycoside 6-adenylyltransferase</fullName>
    </submittedName>
</protein>